<evidence type="ECO:0000256" key="3">
    <source>
        <dbReference type="ARBA" id="ARBA00023239"/>
    </source>
</evidence>
<evidence type="ECO:0000256" key="2">
    <source>
        <dbReference type="ARBA" id="ARBA00022631"/>
    </source>
</evidence>
<evidence type="ECO:0000313" key="5">
    <source>
        <dbReference type="EMBL" id="EHP43837.1"/>
    </source>
</evidence>
<evidence type="ECO:0000313" key="6">
    <source>
        <dbReference type="Proteomes" id="UP000005808"/>
    </source>
</evidence>
<dbReference type="EMBL" id="AHJE01000016">
    <property type="protein sequence ID" value="EHP43837.1"/>
    <property type="molecule type" value="Genomic_DNA"/>
</dbReference>
<dbReference type="Gene3D" id="2.60.120.480">
    <property type="entry name" value="Ureidoglycolate hydrolase"/>
    <property type="match status" value="1"/>
</dbReference>
<dbReference type="Pfam" id="PF04115">
    <property type="entry name" value="Ureidogly_lyase"/>
    <property type="match status" value="1"/>
</dbReference>
<dbReference type="Proteomes" id="UP000005808">
    <property type="component" value="Unassembled WGS sequence"/>
</dbReference>
<dbReference type="NCBIfam" id="NF009932">
    <property type="entry name" value="PRK13395.1"/>
    <property type="match status" value="1"/>
</dbReference>
<comment type="subunit">
    <text evidence="1">Homodimer.</text>
</comment>
<proteinExistence type="predicted"/>
<dbReference type="InterPro" id="IPR047233">
    <property type="entry name" value="UAH_cupin"/>
</dbReference>
<comment type="catalytic activity">
    <reaction evidence="4">
        <text>(S)-ureidoglycolate = urea + glyoxylate</text>
        <dbReference type="Rhea" id="RHEA:11304"/>
        <dbReference type="ChEBI" id="CHEBI:16199"/>
        <dbReference type="ChEBI" id="CHEBI:36655"/>
        <dbReference type="ChEBI" id="CHEBI:57296"/>
        <dbReference type="EC" id="4.3.2.3"/>
    </reaction>
</comment>
<dbReference type="InterPro" id="IPR024060">
    <property type="entry name" value="Ureidoglycolate_lyase_dom_sf"/>
</dbReference>
<dbReference type="AlphaFoldDB" id="H1S121"/>
<keyword evidence="3" id="KW-0456">Lyase</keyword>
<dbReference type="GO" id="GO:0050385">
    <property type="term" value="F:ureidoglycolate lyase activity"/>
    <property type="evidence" value="ECO:0007669"/>
    <property type="project" value="UniProtKB-EC"/>
</dbReference>
<keyword evidence="5" id="KW-0378">Hydrolase</keyword>
<dbReference type="InterPro" id="IPR007247">
    <property type="entry name" value="Ureidogly_lyase"/>
</dbReference>
<name>H1S121_9BURK</name>
<dbReference type="PANTHER" id="PTHR21221:SF1">
    <property type="entry name" value="UREIDOGLYCOLATE LYASE"/>
    <property type="match status" value="1"/>
</dbReference>
<dbReference type="InterPro" id="IPR011051">
    <property type="entry name" value="RmlC_Cupin_sf"/>
</dbReference>
<comment type="caution">
    <text evidence="5">The sequence shown here is derived from an EMBL/GenBank/DDBJ whole genome shotgun (WGS) entry which is preliminary data.</text>
</comment>
<sequence>MSAPDETAIQPPPPSQPLVRLQVEPLTVAAFAPFGDVIESEGRTPMVINGGMTLRYDDLAGVDVGARGGRALINFFDAQPYALPLGIRTMERHPLGSQAFVPLDEAAFLVVVAPIGDEIDEAAIRVFVTNGRQGVNYKRGVWHHSLIVTHGTARFLVVDRGGEGHNCDVTELRGNYQVAG</sequence>
<dbReference type="CDD" id="cd20298">
    <property type="entry name" value="cupin_UAH"/>
    <property type="match status" value="1"/>
</dbReference>
<gene>
    <name evidence="5" type="ORF">OR16_07114</name>
</gene>
<dbReference type="GO" id="GO:0006144">
    <property type="term" value="P:purine nucleobase metabolic process"/>
    <property type="evidence" value="ECO:0007669"/>
    <property type="project" value="UniProtKB-KW"/>
</dbReference>
<protein>
    <submittedName>
        <fullName evidence="5">Ureidoglycolate hydrolase</fullName>
    </submittedName>
</protein>
<dbReference type="PIRSF" id="PIRSF017306">
    <property type="entry name" value="Ureidogly_hydro"/>
    <property type="match status" value="1"/>
</dbReference>
<organism evidence="5 6">
    <name type="scientific">Cupriavidus basilensis OR16</name>
    <dbReference type="NCBI Taxonomy" id="1127483"/>
    <lineage>
        <taxon>Bacteria</taxon>
        <taxon>Pseudomonadati</taxon>
        <taxon>Pseudomonadota</taxon>
        <taxon>Betaproteobacteria</taxon>
        <taxon>Burkholderiales</taxon>
        <taxon>Burkholderiaceae</taxon>
        <taxon>Cupriavidus</taxon>
    </lineage>
</organism>
<dbReference type="PATRIC" id="fig|1127483.3.peg.1424"/>
<accession>H1S121</accession>
<dbReference type="GO" id="GO:0000256">
    <property type="term" value="P:allantoin catabolic process"/>
    <property type="evidence" value="ECO:0007669"/>
    <property type="project" value="InterPro"/>
</dbReference>
<dbReference type="PANTHER" id="PTHR21221">
    <property type="entry name" value="UREIDOGLYCOLATE HYDROLASE"/>
    <property type="match status" value="1"/>
</dbReference>
<evidence type="ECO:0000256" key="4">
    <source>
        <dbReference type="ARBA" id="ARBA00047684"/>
    </source>
</evidence>
<keyword evidence="2" id="KW-0659">Purine metabolism</keyword>
<dbReference type="GO" id="GO:0004848">
    <property type="term" value="F:ureidoglycolate hydrolase activity"/>
    <property type="evidence" value="ECO:0007669"/>
    <property type="project" value="InterPro"/>
</dbReference>
<reference evidence="5 6" key="1">
    <citation type="journal article" date="2012" name="J. Bacteriol.">
        <title>De Novo Genome Project of Cupriavidus basilensis OR16.</title>
        <authorList>
            <person name="Cserhati M."/>
            <person name="Kriszt B."/>
            <person name="Szoboszlay S."/>
            <person name="Toth A."/>
            <person name="Szabo I."/>
            <person name="Tancsics A."/>
            <person name="Nagy I."/>
            <person name="Horvath B."/>
            <person name="Nagy I."/>
            <person name="Kukolya J."/>
        </authorList>
    </citation>
    <scope>NUCLEOTIDE SEQUENCE [LARGE SCALE GENOMIC DNA]</scope>
    <source>
        <strain evidence="5 6">OR16</strain>
    </source>
</reference>
<dbReference type="SUPFAM" id="SSF51182">
    <property type="entry name" value="RmlC-like cupins"/>
    <property type="match status" value="1"/>
</dbReference>
<evidence type="ECO:0000256" key="1">
    <source>
        <dbReference type="ARBA" id="ARBA00011738"/>
    </source>
</evidence>